<evidence type="ECO:0000313" key="9">
    <source>
        <dbReference type="Proteomes" id="UP001497522"/>
    </source>
</evidence>
<evidence type="ECO:0000256" key="4">
    <source>
        <dbReference type="ARBA" id="ARBA00023163"/>
    </source>
</evidence>
<name>A0ABP1AZJ7_9BRYO</name>
<evidence type="ECO:0000256" key="3">
    <source>
        <dbReference type="ARBA" id="ARBA00023125"/>
    </source>
</evidence>
<keyword evidence="2" id="KW-0805">Transcription regulation</keyword>
<comment type="subcellular location">
    <subcellularLocation>
        <location evidence="1">Nucleus</location>
    </subcellularLocation>
</comment>
<protein>
    <recommendedName>
        <fullName evidence="7">AP2/ERF domain-containing protein</fullName>
    </recommendedName>
</protein>
<dbReference type="Gene3D" id="3.30.730.10">
    <property type="entry name" value="AP2/ERF domain"/>
    <property type="match status" value="1"/>
</dbReference>
<reference evidence="8" key="1">
    <citation type="submission" date="2024-03" db="EMBL/GenBank/DDBJ databases">
        <authorList>
            <consortium name="ELIXIR-Norway"/>
            <consortium name="Elixir Norway"/>
        </authorList>
    </citation>
    <scope>NUCLEOTIDE SEQUENCE</scope>
</reference>
<organism evidence="8 9">
    <name type="scientific">Sphagnum jensenii</name>
    <dbReference type="NCBI Taxonomy" id="128206"/>
    <lineage>
        <taxon>Eukaryota</taxon>
        <taxon>Viridiplantae</taxon>
        <taxon>Streptophyta</taxon>
        <taxon>Embryophyta</taxon>
        <taxon>Bryophyta</taxon>
        <taxon>Sphagnophytina</taxon>
        <taxon>Sphagnopsida</taxon>
        <taxon>Sphagnales</taxon>
        <taxon>Sphagnaceae</taxon>
        <taxon>Sphagnum</taxon>
    </lineage>
</organism>
<dbReference type="EMBL" id="OZ023718">
    <property type="protein sequence ID" value="CAK9867842.1"/>
    <property type="molecule type" value="Genomic_DNA"/>
</dbReference>
<keyword evidence="5" id="KW-0539">Nucleus</keyword>
<sequence length="532" mass="57018">MMGLEIQILPSSLQHESQSEGRNIGAAAATAAGTLKQQQLSSTNKTSGKRCAWMLGNQLRKTLGDKFAETFNEVQEGVAASSSAMKYNSSETPSSDMSSCSSFTKFSQDEAKTPSFQGPPSDVWPEVSDPLSGLSVETSTLRGGGENSWSEQGSCVTERIDSSPSPASSSYPGTHLPLPNLSLPSRTRELTNVGILDNFNNRSQTLGGGTTPLLQQQQQQSPSWPLSPLWGGKRVCGTPPGLRSQQFINGSSALPLDENDSEDMCIFDILQEAVSSGWEESIAPLSAMDSAATTPETTTVHVDHQPVVMKQEPGPACHENPHPRSTSGAPGASNPRTPVKPPQQQQPKQHFRGVRQRPWGKYAAEIRDSARQGARVWLGTFDTAEEAALAYDRAALKMRGSRALLNFPLLATTALSNPASMDVPAATLLKNLRNPASTVADTAAPMVSSGHPTLATMVTTPSGNSTSCSRGHSKKRSRDVEETVSQMQQELNSTQSKHARMQGSFCDDAAVQELQSKYLEDLMSSLSSDIQQ</sequence>
<feature type="compositionally biased region" description="Polar residues" evidence="6">
    <location>
        <begin position="135"/>
        <end position="155"/>
    </location>
</feature>
<proteinExistence type="predicted"/>
<dbReference type="PROSITE" id="PS51032">
    <property type="entry name" value="AP2_ERF"/>
    <property type="match status" value="1"/>
</dbReference>
<feature type="region of interest" description="Disordered" evidence="6">
    <location>
        <begin position="458"/>
        <end position="483"/>
    </location>
</feature>
<evidence type="ECO:0000313" key="8">
    <source>
        <dbReference type="EMBL" id="CAK9867842.1"/>
    </source>
</evidence>
<dbReference type="PRINTS" id="PR00367">
    <property type="entry name" value="ETHRSPELEMNT"/>
</dbReference>
<dbReference type="SMART" id="SM00380">
    <property type="entry name" value="AP2"/>
    <property type="match status" value="1"/>
</dbReference>
<dbReference type="CDD" id="cd00018">
    <property type="entry name" value="AP2"/>
    <property type="match status" value="1"/>
</dbReference>
<dbReference type="Proteomes" id="UP001497522">
    <property type="component" value="Chromosome 17"/>
</dbReference>
<evidence type="ECO:0000256" key="5">
    <source>
        <dbReference type="ARBA" id="ARBA00023242"/>
    </source>
</evidence>
<dbReference type="PANTHER" id="PTHR31190">
    <property type="entry name" value="DNA-BINDING DOMAIN"/>
    <property type="match status" value="1"/>
</dbReference>
<accession>A0ABP1AZJ7</accession>
<evidence type="ECO:0000259" key="7">
    <source>
        <dbReference type="PROSITE" id="PS51032"/>
    </source>
</evidence>
<dbReference type="InterPro" id="IPR044808">
    <property type="entry name" value="ERF_plant"/>
</dbReference>
<feature type="compositionally biased region" description="Low complexity" evidence="6">
    <location>
        <begin position="162"/>
        <end position="172"/>
    </location>
</feature>
<keyword evidence="4" id="KW-0804">Transcription</keyword>
<gene>
    <name evidence="8" type="ORF">CSSPJE1EN2_LOCUS10837</name>
</gene>
<evidence type="ECO:0000256" key="2">
    <source>
        <dbReference type="ARBA" id="ARBA00023015"/>
    </source>
</evidence>
<dbReference type="SUPFAM" id="SSF54171">
    <property type="entry name" value="DNA-binding domain"/>
    <property type="match status" value="1"/>
</dbReference>
<keyword evidence="9" id="KW-1185">Reference proteome</keyword>
<dbReference type="PANTHER" id="PTHR31190:SF287">
    <property type="entry name" value="DEVELOPMENT RELATED ERF PROTEIN"/>
    <property type="match status" value="1"/>
</dbReference>
<dbReference type="InterPro" id="IPR001471">
    <property type="entry name" value="AP2/ERF_dom"/>
</dbReference>
<feature type="domain" description="AP2/ERF" evidence="7">
    <location>
        <begin position="350"/>
        <end position="408"/>
    </location>
</feature>
<feature type="compositionally biased region" description="Polar residues" evidence="6">
    <location>
        <begin position="80"/>
        <end position="106"/>
    </location>
</feature>
<feature type="compositionally biased region" description="Polar residues" evidence="6">
    <location>
        <begin position="458"/>
        <end position="470"/>
    </location>
</feature>
<feature type="region of interest" description="Disordered" evidence="6">
    <location>
        <begin position="310"/>
        <end position="358"/>
    </location>
</feature>
<dbReference type="Pfam" id="PF00847">
    <property type="entry name" value="AP2"/>
    <property type="match status" value="1"/>
</dbReference>
<feature type="region of interest" description="Disordered" evidence="6">
    <location>
        <begin position="78"/>
        <end position="183"/>
    </location>
</feature>
<dbReference type="InterPro" id="IPR036955">
    <property type="entry name" value="AP2/ERF_dom_sf"/>
</dbReference>
<keyword evidence="3" id="KW-0238">DNA-binding</keyword>
<dbReference type="InterPro" id="IPR016177">
    <property type="entry name" value="DNA-bd_dom_sf"/>
</dbReference>
<evidence type="ECO:0000256" key="6">
    <source>
        <dbReference type="SAM" id="MobiDB-lite"/>
    </source>
</evidence>
<evidence type="ECO:0000256" key="1">
    <source>
        <dbReference type="ARBA" id="ARBA00004123"/>
    </source>
</evidence>